<dbReference type="EMBL" id="CAEKDK010000001">
    <property type="protein sequence ID" value="CAB4267098.1"/>
    <property type="molecule type" value="Genomic_DNA"/>
</dbReference>
<reference evidence="1 2" key="1">
    <citation type="submission" date="2020-05" db="EMBL/GenBank/DDBJ databases">
        <authorList>
            <person name="Campoy J."/>
            <person name="Schneeberger K."/>
            <person name="Spophaly S."/>
        </authorList>
    </citation>
    <scope>NUCLEOTIDE SEQUENCE [LARGE SCALE GENOMIC DNA]</scope>
    <source>
        <strain evidence="1">PruArmRojPasFocal</strain>
    </source>
</reference>
<accession>A0A6J5TXE8</accession>
<evidence type="ECO:0000313" key="1">
    <source>
        <dbReference type="EMBL" id="CAB4267098.1"/>
    </source>
</evidence>
<protein>
    <submittedName>
        <fullName evidence="1">Uncharacterized protein</fullName>
    </submittedName>
</protein>
<sequence length="97" mass="10923">MDFPPQQPRLVAENGLSFRITDVQSINWASDEDEEAAEEGGGHRLLLLHFSIVSSNTKRSLSFAEPYEWSLNSLDRSKLEAKGVSEKLFFIKKVILG</sequence>
<organism evidence="1 2">
    <name type="scientific">Prunus armeniaca</name>
    <name type="common">Apricot</name>
    <name type="synonym">Armeniaca vulgaris</name>
    <dbReference type="NCBI Taxonomy" id="36596"/>
    <lineage>
        <taxon>Eukaryota</taxon>
        <taxon>Viridiplantae</taxon>
        <taxon>Streptophyta</taxon>
        <taxon>Embryophyta</taxon>
        <taxon>Tracheophyta</taxon>
        <taxon>Spermatophyta</taxon>
        <taxon>Magnoliopsida</taxon>
        <taxon>eudicotyledons</taxon>
        <taxon>Gunneridae</taxon>
        <taxon>Pentapetalae</taxon>
        <taxon>rosids</taxon>
        <taxon>fabids</taxon>
        <taxon>Rosales</taxon>
        <taxon>Rosaceae</taxon>
        <taxon>Amygdaloideae</taxon>
        <taxon>Amygdaleae</taxon>
        <taxon>Prunus</taxon>
    </lineage>
</organism>
<dbReference type="AlphaFoldDB" id="A0A6J5TXE8"/>
<dbReference type="Proteomes" id="UP000507222">
    <property type="component" value="Unassembled WGS sequence"/>
</dbReference>
<gene>
    <name evidence="1" type="ORF">CURHAP_LOCUS9663</name>
</gene>
<evidence type="ECO:0000313" key="2">
    <source>
        <dbReference type="Proteomes" id="UP000507222"/>
    </source>
</evidence>
<name>A0A6J5TXE8_PRUAR</name>
<proteinExistence type="predicted"/>